<feature type="transmembrane region" description="Helical" evidence="2">
    <location>
        <begin position="53"/>
        <end position="72"/>
    </location>
</feature>
<keyword evidence="4" id="KW-0808">Transferase</keyword>
<evidence type="ECO:0000256" key="2">
    <source>
        <dbReference type="SAM" id="Phobius"/>
    </source>
</evidence>
<dbReference type="Proteomes" id="UP001062165">
    <property type="component" value="Chromosome"/>
</dbReference>
<evidence type="ECO:0000313" key="5">
    <source>
        <dbReference type="Proteomes" id="UP001062165"/>
    </source>
</evidence>
<keyword evidence="2" id="KW-0472">Membrane</keyword>
<dbReference type="PANTHER" id="PTHR31605">
    <property type="entry name" value="GLYCEROL-3-PHOSPHATE O-ACYLTRANSFERASE 1"/>
    <property type="match status" value="1"/>
</dbReference>
<feature type="domain" description="Phospholipid/glycerol acyltransferase" evidence="3">
    <location>
        <begin position="27"/>
        <end position="156"/>
    </location>
</feature>
<dbReference type="SMART" id="SM00563">
    <property type="entry name" value="PlsC"/>
    <property type="match status" value="1"/>
</dbReference>
<keyword evidence="2" id="KW-0812">Transmembrane</keyword>
<name>A0ABY6CZT7_9BACT</name>
<sequence>MVQIALRIFYRKVSIHKAVDLPSTGPLIIMGNHPNTFMDPLIIATLFKQQVGFLGNASIFIHPIINAIFAFFKVIPVYRDKDVAPGEKIDNEKTFRDCYKFLENNGSLMMFPEGTSYHELKLRKIKTGGARIALSAEKRNQFELGVHIMPVGLYYSDPSKFRSKIYVNTGELIAVKDFEEAYHADEVAGVYALTESIKKSLEALTITTEDKEQEALFFKVKRIYKKELIKKLNAGKQEEFELTKEIANAIQYFKVTFPNKYEGIKAQIDRCHQLMDEFRTTASHTAPLRNRLKKHIILALGSLYLLAGFPVYVYGLLQNFLPYRTPYWLSKKFTKEAEYYAPIRMSLGIVVFPIYYFLSTLLFYSFVPSDLILTSCYVVSLPLSGYFVLHYYQFFQSGLSFLKIHNFINRKRDQAKELEQLKRSISTALDEALAIYLKRL</sequence>
<keyword evidence="4" id="KW-0012">Acyltransferase</keyword>
<dbReference type="EMBL" id="CP106735">
    <property type="protein sequence ID" value="UXX79427.1"/>
    <property type="molecule type" value="Genomic_DNA"/>
</dbReference>
<organism evidence="4 5">
    <name type="scientific">Reichenbachiella carrageenanivorans</name>
    <dbReference type="NCBI Taxonomy" id="2979869"/>
    <lineage>
        <taxon>Bacteria</taxon>
        <taxon>Pseudomonadati</taxon>
        <taxon>Bacteroidota</taxon>
        <taxon>Cytophagia</taxon>
        <taxon>Cytophagales</taxon>
        <taxon>Reichenbachiellaceae</taxon>
        <taxon>Reichenbachiella</taxon>
    </lineage>
</organism>
<dbReference type="GO" id="GO:0016746">
    <property type="term" value="F:acyltransferase activity"/>
    <property type="evidence" value="ECO:0007669"/>
    <property type="project" value="UniProtKB-KW"/>
</dbReference>
<keyword evidence="2" id="KW-1133">Transmembrane helix</keyword>
<reference evidence="4" key="1">
    <citation type="submission" date="2022-10" db="EMBL/GenBank/DDBJ databases">
        <title>Comparative genomics and taxonomic characterization of three novel marine species of genus Reichenbachiella exhibiting antioxidant and polysaccharide degradation activities.</title>
        <authorList>
            <person name="Muhammad N."/>
            <person name="Lee Y.-J."/>
            <person name="Ko J."/>
            <person name="Kim S.-G."/>
        </authorList>
    </citation>
    <scope>NUCLEOTIDE SEQUENCE</scope>
    <source>
        <strain evidence="4">Wsw4-B4</strain>
    </source>
</reference>
<evidence type="ECO:0000259" key="3">
    <source>
        <dbReference type="SMART" id="SM00563"/>
    </source>
</evidence>
<feature type="coiled-coil region" evidence="1">
    <location>
        <begin position="404"/>
        <end position="431"/>
    </location>
</feature>
<dbReference type="RefSeq" id="WP_263051170.1">
    <property type="nucleotide sequence ID" value="NZ_CP106735.1"/>
</dbReference>
<protein>
    <submittedName>
        <fullName evidence="4">1-acyl-sn-glycerol-3-phosphate acyltransferase</fullName>
    </submittedName>
</protein>
<feature type="transmembrane region" description="Helical" evidence="2">
    <location>
        <begin position="341"/>
        <end position="364"/>
    </location>
</feature>
<accession>A0ABY6CZT7</accession>
<proteinExistence type="predicted"/>
<dbReference type="Pfam" id="PF01553">
    <property type="entry name" value="Acyltransferase"/>
    <property type="match status" value="1"/>
</dbReference>
<feature type="transmembrane region" description="Helical" evidence="2">
    <location>
        <begin position="371"/>
        <end position="392"/>
    </location>
</feature>
<feature type="transmembrane region" description="Helical" evidence="2">
    <location>
        <begin position="296"/>
        <end position="321"/>
    </location>
</feature>
<dbReference type="InterPro" id="IPR052744">
    <property type="entry name" value="GPAT/DAPAT"/>
</dbReference>
<keyword evidence="5" id="KW-1185">Reference proteome</keyword>
<keyword evidence="1" id="KW-0175">Coiled coil</keyword>
<evidence type="ECO:0000313" key="4">
    <source>
        <dbReference type="EMBL" id="UXX79427.1"/>
    </source>
</evidence>
<dbReference type="InterPro" id="IPR002123">
    <property type="entry name" value="Plipid/glycerol_acylTrfase"/>
</dbReference>
<evidence type="ECO:0000256" key="1">
    <source>
        <dbReference type="SAM" id="Coils"/>
    </source>
</evidence>
<dbReference type="SUPFAM" id="SSF69593">
    <property type="entry name" value="Glycerol-3-phosphate (1)-acyltransferase"/>
    <property type="match status" value="1"/>
</dbReference>
<dbReference type="PANTHER" id="PTHR31605:SF0">
    <property type="entry name" value="GLYCEROL-3-PHOSPHATE O-ACYLTRANSFERASE 1"/>
    <property type="match status" value="1"/>
</dbReference>
<gene>
    <name evidence="4" type="ORF">N7E81_18910</name>
</gene>